<feature type="domain" description="SnoaL-like" evidence="1">
    <location>
        <begin position="145"/>
        <end position="237"/>
    </location>
</feature>
<dbReference type="OrthoDB" id="9812089at2"/>
<dbReference type="AlphaFoldDB" id="A0A368JV27"/>
<evidence type="ECO:0000313" key="2">
    <source>
        <dbReference type="EMBL" id="RCR71520.1"/>
    </source>
</evidence>
<dbReference type="Pfam" id="PF07366">
    <property type="entry name" value="SnoaL"/>
    <property type="match status" value="1"/>
</dbReference>
<dbReference type="InterPro" id="IPR032710">
    <property type="entry name" value="NTF2-like_dom_sf"/>
</dbReference>
<reference evidence="2 3" key="1">
    <citation type="submission" date="2018-07" db="EMBL/GenBank/DDBJ databases">
        <title>Genome analysis of Larkinella rosea.</title>
        <authorList>
            <person name="Zhou Z."/>
            <person name="Wang G."/>
        </authorList>
    </citation>
    <scope>NUCLEOTIDE SEQUENCE [LARGE SCALE GENOMIC DNA]</scope>
    <source>
        <strain evidence="3">zzj9</strain>
    </source>
</reference>
<dbReference type="Pfam" id="PF12680">
    <property type="entry name" value="SnoaL_2"/>
    <property type="match status" value="1"/>
</dbReference>
<proteinExistence type="predicted"/>
<evidence type="ECO:0000313" key="3">
    <source>
        <dbReference type="Proteomes" id="UP000253383"/>
    </source>
</evidence>
<dbReference type="PANTHER" id="PTHR38436">
    <property type="entry name" value="POLYKETIDE CYCLASE SNOAL-LIKE DOMAIN"/>
    <property type="match status" value="1"/>
</dbReference>
<name>A0A368JV27_9BACT</name>
<accession>A0A368JV27</accession>
<dbReference type="EMBL" id="QOWE01000001">
    <property type="protein sequence ID" value="RCR71520.1"/>
    <property type="molecule type" value="Genomic_DNA"/>
</dbReference>
<dbReference type="Gene3D" id="3.10.450.50">
    <property type="match status" value="2"/>
</dbReference>
<dbReference type="RefSeq" id="WP_114404053.1">
    <property type="nucleotide sequence ID" value="NZ_QOWE01000001.1"/>
</dbReference>
<protein>
    <recommendedName>
        <fullName evidence="1">SnoaL-like domain-containing protein</fullName>
    </recommendedName>
</protein>
<keyword evidence="3" id="KW-1185">Reference proteome</keyword>
<gene>
    <name evidence="2" type="ORF">DUE52_00905</name>
</gene>
<evidence type="ECO:0000259" key="1">
    <source>
        <dbReference type="Pfam" id="PF12680"/>
    </source>
</evidence>
<sequence length="246" mass="28139">MQNTERNKSIIRDFYRRTVAHGDLDYAEQIIADDYIQHSLMVKPGKAGLLEALKAMQQMPKPTTPAKPFMRLIAENDYVVTNLRFEFGGKPMVVVDLFRLRNGQVIEHWDAIQQQPETTLNRHPMMDGAVDMEDIGATEANKNVVSAFFQRVLIERKIDALSDYVTSDLIQHKPEIANGRDGLWQYLQEKKGDFDIQKVLRIIGEGNFVVVQSEGQLDQKPGAFYDIFRLSQGKIVEQWGVQQPMS</sequence>
<dbReference type="PANTHER" id="PTHR38436:SF1">
    <property type="entry name" value="ESTER CYCLASE"/>
    <property type="match status" value="1"/>
</dbReference>
<organism evidence="2 3">
    <name type="scientific">Larkinella punicea</name>
    <dbReference type="NCBI Taxonomy" id="2315727"/>
    <lineage>
        <taxon>Bacteria</taxon>
        <taxon>Pseudomonadati</taxon>
        <taxon>Bacteroidota</taxon>
        <taxon>Cytophagia</taxon>
        <taxon>Cytophagales</taxon>
        <taxon>Spirosomataceae</taxon>
        <taxon>Larkinella</taxon>
    </lineage>
</organism>
<dbReference type="InterPro" id="IPR037401">
    <property type="entry name" value="SnoaL-like"/>
</dbReference>
<dbReference type="Proteomes" id="UP000253383">
    <property type="component" value="Unassembled WGS sequence"/>
</dbReference>
<dbReference type="GO" id="GO:0030638">
    <property type="term" value="P:polyketide metabolic process"/>
    <property type="evidence" value="ECO:0007669"/>
    <property type="project" value="InterPro"/>
</dbReference>
<comment type="caution">
    <text evidence="2">The sequence shown here is derived from an EMBL/GenBank/DDBJ whole genome shotgun (WGS) entry which is preliminary data.</text>
</comment>
<dbReference type="InterPro" id="IPR009959">
    <property type="entry name" value="Cyclase_SnoaL-like"/>
</dbReference>
<dbReference type="SUPFAM" id="SSF54427">
    <property type="entry name" value="NTF2-like"/>
    <property type="match status" value="2"/>
</dbReference>